<gene>
    <name evidence="3" type="ORF">JAAARDRAFT_332579</name>
</gene>
<keyword evidence="2" id="KW-0472">Membrane</keyword>
<proteinExistence type="predicted"/>
<accession>A0A067PY84</accession>
<evidence type="ECO:0000256" key="1">
    <source>
        <dbReference type="SAM" id="MobiDB-lite"/>
    </source>
</evidence>
<feature type="transmembrane region" description="Helical" evidence="2">
    <location>
        <begin position="43"/>
        <end position="66"/>
    </location>
</feature>
<keyword evidence="4" id="KW-1185">Reference proteome</keyword>
<reference evidence="4" key="1">
    <citation type="journal article" date="2014" name="Proc. Natl. Acad. Sci. U.S.A.">
        <title>Extensive sampling of basidiomycete genomes demonstrates inadequacy of the white-rot/brown-rot paradigm for wood decay fungi.</title>
        <authorList>
            <person name="Riley R."/>
            <person name="Salamov A.A."/>
            <person name="Brown D.W."/>
            <person name="Nagy L.G."/>
            <person name="Floudas D."/>
            <person name="Held B.W."/>
            <person name="Levasseur A."/>
            <person name="Lombard V."/>
            <person name="Morin E."/>
            <person name="Otillar R."/>
            <person name="Lindquist E.A."/>
            <person name="Sun H."/>
            <person name="LaButti K.M."/>
            <person name="Schmutz J."/>
            <person name="Jabbour D."/>
            <person name="Luo H."/>
            <person name="Baker S.E."/>
            <person name="Pisabarro A.G."/>
            <person name="Walton J.D."/>
            <person name="Blanchette R.A."/>
            <person name="Henrissat B."/>
            <person name="Martin F."/>
            <person name="Cullen D."/>
            <person name="Hibbett D.S."/>
            <person name="Grigoriev I.V."/>
        </authorList>
    </citation>
    <scope>NUCLEOTIDE SEQUENCE [LARGE SCALE GENOMIC DNA]</scope>
    <source>
        <strain evidence="4">MUCL 33604</strain>
    </source>
</reference>
<protein>
    <recommendedName>
        <fullName evidence="5">G-protein coupled receptors family 1 profile domain-containing protein</fullName>
    </recommendedName>
</protein>
<feature type="transmembrane region" description="Helical" evidence="2">
    <location>
        <begin position="252"/>
        <end position="275"/>
    </location>
</feature>
<feature type="transmembrane region" description="Helical" evidence="2">
    <location>
        <begin position="182"/>
        <end position="204"/>
    </location>
</feature>
<organism evidence="3 4">
    <name type="scientific">Jaapia argillacea MUCL 33604</name>
    <dbReference type="NCBI Taxonomy" id="933084"/>
    <lineage>
        <taxon>Eukaryota</taxon>
        <taxon>Fungi</taxon>
        <taxon>Dikarya</taxon>
        <taxon>Basidiomycota</taxon>
        <taxon>Agaricomycotina</taxon>
        <taxon>Agaricomycetes</taxon>
        <taxon>Agaricomycetidae</taxon>
        <taxon>Jaapiales</taxon>
        <taxon>Jaapiaceae</taxon>
        <taxon>Jaapia</taxon>
    </lineage>
</organism>
<feature type="region of interest" description="Disordered" evidence="1">
    <location>
        <begin position="320"/>
        <end position="344"/>
    </location>
</feature>
<dbReference type="Proteomes" id="UP000027265">
    <property type="component" value="Unassembled WGS sequence"/>
</dbReference>
<dbReference type="InParanoid" id="A0A067PY84"/>
<dbReference type="EMBL" id="KL197725">
    <property type="protein sequence ID" value="KDQ55296.1"/>
    <property type="molecule type" value="Genomic_DNA"/>
</dbReference>
<dbReference type="AlphaFoldDB" id="A0A067PY84"/>
<feature type="transmembrane region" description="Helical" evidence="2">
    <location>
        <begin position="127"/>
        <end position="147"/>
    </location>
</feature>
<evidence type="ECO:0000313" key="4">
    <source>
        <dbReference type="Proteomes" id="UP000027265"/>
    </source>
</evidence>
<name>A0A067PY84_9AGAM</name>
<keyword evidence="2" id="KW-0812">Transmembrane</keyword>
<feature type="transmembrane region" description="Helical" evidence="2">
    <location>
        <begin position="13"/>
        <end position="31"/>
    </location>
</feature>
<evidence type="ECO:0000313" key="3">
    <source>
        <dbReference type="EMBL" id="KDQ55296.1"/>
    </source>
</evidence>
<feature type="transmembrane region" description="Helical" evidence="2">
    <location>
        <begin position="224"/>
        <end position="246"/>
    </location>
</feature>
<evidence type="ECO:0008006" key="5">
    <source>
        <dbReference type="Google" id="ProtNLM"/>
    </source>
</evidence>
<keyword evidence="2" id="KW-1133">Transmembrane helix</keyword>
<dbReference type="OrthoDB" id="3341077at2759"/>
<dbReference type="HOGENOM" id="CLU_044614_2_1_1"/>
<feature type="transmembrane region" description="Helical" evidence="2">
    <location>
        <begin position="102"/>
        <end position="120"/>
    </location>
</feature>
<sequence>MCYQLYFARLAQAWVEAVLYGVNTVLFVICISMMRSKSMNKKLIFVAVAMFLLCSAQIVVTFTGILLTPSLIIPPNCDGGDCCDSLRSQVDLFNRIEPVTDTLFVTNQLIADSFLIYRCFVVWGSKYYVIAVPILFLLGTAVCGYAQTVLDGSLYVLSRKPITGNRIPLAERLTFMDFCFQISWSCVSIMTSIVVTSLIAWRLWKITRELEKTLGRHKGRRYRATAAIIIESGALLAAMEIIYLFVSIFTNGGYVLITYVALEQLIGIVPTLIIVRIGMGTSTEQTKLVISKPIAWKPKSDIAREVALPSQDMGFANIETTGNSGDDSRFPASRGVGLVRPNGRGDGVDEEMVLFKERLIDSSSSS</sequence>
<evidence type="ECO:0000256" key="2">
    <source>
        <dbReference type="SAM" id="Phobius"/>
    </source>
</evidence>